<dbReference type="AlphaFoldDB" id="A0A934TUE2"/>
<sequence length="288" mass="32430">MTIEVRPLSYALGAEVRGLDLTSPCSDPDWRAVHAAFLQYGVLLFRGQKITREQHIAFSRRFGELDRHESLPLDRDGTHPELLMVSNDAKPDGSPSNSRFTGQMWHSDMSFTLAPALGSLLRAVAVPPVGGDTLFANMYLAYEALSQRMKALIEDLHGIHLPERKNSGLSTRWEAENRRLNPPVAQPVVRVHPETGRKALYIGEKVKCFEGMTPEESLPLVEFLVRHATRPQFLLRHKWQADDLLVWDNRCTSHLALGNYDPRQRRHLERTTVLGTASGHVANMESVA</sequence>
<dbReference type="PANTHER" id="PTHR30468">
    <property type="entry name" value="ALPHA-KETOGLUTARATE-DEPENDENT SULFONATE DIOXYGENASE"/>
    <property type="match status" value="1"/>
</dbReference>
<dbReference type="GO" id="GO:0000908">
    <property type="term" value="F:taurine dioxygenase activity"/>
    <property type="evidence" value="ECO:0007669"/>
    <property type="project" value="TreeGrafter"/>
</dbReference>
<evidence type="ECO:0000256" key="4">
    <source>
        <dbReference type="ARBA" id="ARBA00023002"/>
    </source>
</evidence>
<dbReference type="GO" id="GO:0046872">
    <property type="term" value="F:metal ion binding"/>
    <property type="evidence" value="ECO:0007669"/>
    <property type="project" value="UniProtKB-KW"/>
</dbReference>
<evidence type="ECO:0000256" key="2">
    <source>
        <dbReference type="ARBA" id="ARBA00022723"/>
    </source>
</evidence>
<name>A0A934TUE2_9BURK</name>
<comment type="similarity">
    <text evidence="1">Belongs to the TfdA dioxygenase family.</text>
</comment>
<dbReference type="Gene3D" id="3.60.130.10">
    <property type="entry name" value="Clavaminate synthase-like"/>
    <property type="match status" value="1"/>
</dbReference>
<dbReference type="Proteomes" id="UP000630528">
    <property type="component" value="Unassembled WGS sequence"/>
</dbReference>
<keyword evidence="3 7" id="KW-0223">Dioxygenase</keyword>
<feature type="domain" description="TauD/TfdA-like" evidence="6">
    <location>
        <begin position="4"/>
        <end position="272"/>
    </location>
</feature>
<dbReference type="GO" id="GO:0005737">
    <property type="term" value="C:cytoplasm"/>
    <property type="evidence" value="ECO:0007669"/>
    <property type="project" value="TreeGrafter"/>
</dbReference>
<evidence type="ECO:0000313" key="7">
    <source>
        <dbReference type="EMBL" id="MBK6007629.1"/>
    </source>
</evidence>
<protein>
    <submittedName>
        <fullName evidence="7">TauD/TfdA family dioxygenase</fullName>
    </submittedName>
</protein>
<evidence type="ECO:0000256" key="1">
    <source>
        <dbReference type="ARBA" id="ARBA00005896"/>
    </source>
</evidence>
<accession>A0A934TUE2</accession>
<dbReference type="SUPFAM" id="SSF51197">
    <property type="entry name" value="Clavaminate synthase-like"/>
    <property type="match status" value="1"/>
</dbReference>
<dbReference type="PANTHER" id="PTHR30468:SF1">
    <property type="entry name" value="ALPHA-KETOGLUTARATE-DEPENDENT SULFONATE DIOXYGENASE"/>
    <property type="match status" value="1"/>
</dbReference>
<dbReference type="GO" id="GO:0006790">
    <property type="term" value="P:sulfur compound metabolic process"/>
    <property type="evidence" value="ECO:0007669"/>
    <property type="project" value="TreeGrafter"/>
</dbReference>
<keyword evidence="5" id="KW-0408">Iron</keyword>
<dbReference type="InterPro" id="IPR051323">
    <property type="entry name" value="AtsK-like"/>
</dbReference>
<gene>
    <name evidence="7" type="ORF">JJB11_16135</name>
</gene>
<evidence type="ECO:0000313" key="8">
    <source>
        <dbReference type="Proteomes" id="UP000630528"/>
    </source>
</evidence>
<dbReference type="EMBL" id="JAEPWM010000006">
    <property type="protein sequence ID" value="MBK6007629.1"/>
    <property type="molecule type" value="Genomic_DNA"/>
</dbReference>
<keyword evidence="8" id="KW-1185">Reference proteome</keyword>
<dbReference type="InterPro" id="IPR003819">
    <property type="entry name" value="TauD/TfdA-like"/>
</dbReference>
<comment type="caution">
    <text evidence="7">The sequence shown here is derived from an EMBL/GenBank/DDBJ whole genome shotgun (WGS) entry which is preliminary data.</text>
</comment>
<evidence type="ECO:0000256" key="3">
    <source>
        <dbReference type="ARBA" id="ARBA00022964"/>
    </source>
</evidence>
<evidence type="ECO:0000256" key="5">
    <source>
        <dbReference type="ARBA" id="ARBA00023004"/>
    </source>
</evidence>
<dbReference type="InterPro" id="IPR042098">
    <property type="entry name" value="TauD-like_sf"/>
</dbReference>
<proteinExistence type="inferred from homology"/>
<reference evidence="7" key="1">
    <citation type="journal article" date="2012" name="J. Microbiol. Biotechnol.">
        <title>Ramlibacter ginsenosidimutans sp. nov., with ginsenoside-converting activity.</title>
        <authorList>
            <person name="Wang L."/>
            <person name="An D.S."/>
            <person name="Kim S.G."/>
            <person name="Jin F.X."/>
            <person name="Kim S.C."/>
            <person name="Lee S.T."/>
            <person name="Im W.T."/>
        </authorList>
    </citation>
    <scope>NUCLEOTIDE SEQUENCE</scope>
    <source>
        <strain evidence="7">KACC 17527</strain>
    </source>
</reference>
<dbReference type="RefSeq" id="WP_201173473.1">
    <property type="nucleotide sequence ID" value="NZ_JAEPWM010000006.1"/>
</dbReference>
<keyword evidence="4" id="KW-0560">Oxidoreductase</keyword>
<reference evidence="7" key="2">
    <citation type="submission" date="2021-01" db="EMBL/GenBank/DDBJ databases">
        <authorList>
            <person name="Kang M."/>
        </authorList>
    </citation>
    <scope>NUCLEOTIDE SEQUENCE</scope>
    <source>
        <strain evidence="7">KACC 17527</strain>
    </source>
</reference>
<organism evidence="7 8">
    <name type="scientific">Ramlibacter ginsenosidimutans</name>
    <dbReference type="NCBI Taxonomy" id="502333"/>
    <lineage>
        <taxon>Bacteria</taxon>
        <taxon>Pseudomonadati</taxon>
        <taxon>Pseudomonadota</taxon>
        <taxon>Betaproteobacteria</taxon>
        <taxon>Burkholderiales</taxon>
        <taxon>Comamonadaceae</taxon>
        <taxon>Ramlibacter</taxon>
    </lineage>
</organism>
<evidence type="ECO:0000259" key="6">
    <source>
        <dbReference type="Pfam" id="PF02668"/>
    </source>
</evidence>
<keyword evidence="2" id="KW-0479">Metal-binding</keyword>
<dbReference type="Pfam" id="PF02668">
    <property type="entry name" value="TauD"/>
    <property type="match status" value="1"/>
</dbReference>